<protein>
    <recommendedName>
        <fullName evidence="5">Exo-alpha-sialidase</fullName>
    </recommendedName>
</protein>
<keyword evidence="4" id="KW-1185">Reference proteome</keyword>
<dbReference type="Proteomes" id="UP000288603">
    <property type="component" value="Unassembled WGS sequence"/>
</dbReference>
<dbReference type="InterPro" id="IPR015943">
    <property type="entry name" value="WD40/YVTN_repeat-like_dom_sf"/>
</dbReference>
<dbReference type="Gene3D" id="2.130.10.10">
    <property type="entry name" value="YVTN repeat-like/Quinoprotein amine dehydrogenase"/>
    <property type="match status" value="1"/>
</dbReference>
<reference evidence="3 4" key="1">
    <citation type="submission" date="2018-12" db="EMBL/GenBank/DDBJ databases">
        <authorList>
            <person name="Li F."/>
        </authorList>
    </citation>
    <scope>NUCLEOTIDE SEQUENCE [LARGE SCALE GENOMIC DNA]</scope>
    <source>
        <strain evidence="3 4">8H24J-4-2</strain>
    </source>
</reference>
<keyword evidence="2" id="KW-0472">Membrane</keyword>
<keyword evidence="2" id="KW-0812">Transmembrane</keyword>
<evidence type="ECO:0008006" key="5">
    <source>
        <dbReference type="Google" id="ProtNLM"/>
    </source>
</evidence>
<dbReference type="RefSeq" id="WP_128497891.1">
    <property type="nucleotide sequence ID" value="NZ_RZNC01000001.1"/>
</dbReference>
<keyword evidence="2" id="KW-1133">Transmembrane helix</keyword>
<evidence type="ECO:0000313" key="3">
    <source>
        <dbReference type="EMBL" id="RWZ68626.1"/>
    </source>
</evidence>
<gene>
    <name evidence="3" type="ORF">ELQ92_05350</name>
</gene>
<feature type="region of interest" description="Disordered" evidence="1">
    <location>
        <begin position="43"/>
        <end position="81"/>
    </location>
</feature>
<accession>A0A3S4E890</accession>
<evidence type="ECO:0000256" key="1">
    <source>
        <dbReference type="SAM" id="MobiDB-lite"/>
    </source>
</evidence>
<sequence length="325" mass="33704">MAKPRRMSAERESRKPWWIFTALVVFLVVDVLLVVLALQSTASRPSGSTVPLPSASLPASVPEQSDTPAPTPDEESESSVTAVAPTRILAALDGDVAWRATTGGCPDATAAPELTTDGGESWKSTDITGTTDVRALQRIFVSSADTASFIGATGEDCTPEFVRTFVAGDDFAESSAQLDGTWFIPPTEREVVHSPGGDVAAPCDEALVVSSLSAEQAAVLCDDSSVHVTTDTGSTWIPLDGTDGAVALTEGDGGFLIALAGTSACAGVQLVLADTEGTRTDVSCIESPLDGAELAATTAIDWNADSIWAWVDDRLLISTDGGNTW</sequence>
<evidence type="ECO:0000256" key="2">
    <source>
        <dbReference type="SAM" id="Phobius"/>
    </source>
</evidence>
<feature type="compositionally biased region" description="Low complexity" evidence="1">
    <location>
        <begin position="48"/>
        <end position="62"/>
    </location>
</feature>
<dbReference type="EMBL" id="RZNC01000001">
    <property type="protein sequence ID" value="RWZ68626.1"/>
    <property type="molecule type" value="Genomic_DNA"/>
</dbReference>
<dbReference type="AlphaFoldDB" id="A0A3S4E890"/>
<dbReference type="SUPFAM" id="SSF110296">
    <property type="entry name" value="Oligoxyloglucan reducing end-specific cellobiohydrolase"/>
    <property type="match status" value="1"/>
</dbReference>
<feature type="region of interest" description="Disordered" evidence="1">
    <location>
        <begin position="107"/>
        <end position="126"/>
    </location>
</feature>
<name>A0A3S4E890_9MICO</name>
<evidence type="ECO:0000313" key="4">
    <source>
        <dbReference type="Proteomes" id="UP000288603"/>
    </source>
</evidence>
<comment type="caution">
    <text evidence="3">The sequence shown here is derived from an EMBL/GenBank/DDBJ whole genome shotgun (WGS) entry which is preliminary data.</text>
</comment>
<proteinExistence type="predicted"/>
<organism evidence="3 4">
    <name type="scientific">Labedella populi</name>
    <dbReference type="NCBI Taxonomy" id="2498850"/>
    <lineage>
        <taxon>Bacteria</taxon>
        <taxon>Bacillati</taxon>
        <taxon>Actinomycetota</taxon>
        <taxon>Actinomycetes</taxon>
        <taxon>Micrococcales</taxon>
        <taxon>Microbacteriaceae</taxon>
        <taxon>Labedella</taxon>
    </lineage>
</organism>
<dbReference type="OrthoDB" id="3821622at2"/>
<feature type="transmembrane region" description="Helical" evidence="2">
    <location>
        <begin position="16"/>
        <end position="38"/>
    </location>
</feature>